<gene>
    <name evidence="1" type="ORF">S12H4_62127</name>
</gene>
<protein>
    <submittedName>
        <fullName evidence="1">Uncharacterized protein</fullName>
    </submittedName>
</protein>
<reference evidence="1" key="1">
    <citation type="journal article" date="2014" name="Front. Microbiol.">
        <title>High frequency of phylogenetically diverse reductive dehalogenase-homologous genes in deep subseafloor sedimentary metagenomes.</title>
        <authorList>
            <person name="Kawai M."/>
            <person name="Futagami T."/>
            <person name="Toyoda A."/>
            <person name="Takaki Y."/>
            <person name="Nishi S."/>
            <person name="Hori S."/>
            <person name="Arai W."/>
            <person name="Tsubouchi T."/>
            <person name="Morono Y."/>
            <person name="Uchiyama I."/>
            <person name="Ito T."/>
            <person name="Fujiyama A."/>
            <person name="Inagaki F."/>
            <person name="Takami H."/>
        </authorList>
    </citation>
    <scope>NUCLEOTIDE SEQUENCE</scope>
    <source>
        <strain evidence="1">Expedition CK06-06</strain>
    </source>
</reference>
<sequence length="93" mass="10934">YDKGGASDVEEGWLPNYYVPTPYFIDWSEQAVKRMKKLTIADIRKKNNEQIPANREYYKDQIAAVLRNREFYFKEGITFSIVGLYSPTFRIGN</sequence>
<comment type="caution">
    <text evidence="1">The sequence shown here is derived from an EMBL/GenBank/DDBJ whole genome shotgun (WGS) entry which is preliminary data.</text>
</comment>
<organism evidence="1">
    <name type="scientific">marine sediment metagenome</name>
    <dbReference type="NCBI Taxonomy" id="412755"/>
    <lineage>
        <taxon>unclassified sequences</taxon>
        <taxon>metagenomes</taxon>
        <taxon>ecological metagenomes</taxon>
    </lineage>
</organism>
<feature type="non-terminal residue" evidence="1">
    <location>
        <position position="1"/>
    </location>
</feature>
<evidence type="ECO:0000313" key="1">
    <source>
        <dbReference type="EMBL" id="GAJ16732.1"/>
    </source>
</evidence>
<accession>X1VFG9</accession>
<dbReference type="EMBL" id="BARW01041525">
    <property type="protein sequence ID" value="GAJ16732.1"/>
    <property type="molecule type" value="Genomic_DNA"/>
</dbReference>
<feature type="non-terminal residue" evidence="1">
    <location>
        <position position="93"/>
    </location>
</feature>
<name>X1VFG9_9ZZZZ</name>
<dbReference type="AlphaFoldDB" id="X1VFG9"/>
<proteinExistence type="predicted"/>